<comment type="caution">
    <text evidence="1">The sequence shown here is derived from an EMBL/GenBank/DDBJ whole genome shotgun (WGS) entry which is preliminary data.</text>
</comment>
<proteinExistence type="predicted"/>
<keyword evidence="2" id="KW-1185">Reference proteome</keyword>
<organism evidence="1 2">
    <name type="scientific">Streptomyces ureilyticus</name>
    <dbReference type="NCBI Taxonomy" id="1775131"/>
    <lineage>
        <taxon>Bacteria</taxon>
        <taxon>Bacillati</taxon>
        <taxon>Actinomycetota</taxon>
        <taxon>Actinomycetes</taxon>
        <taxon>Kitasatosporales</taxon>
        <taxon>Streptomycetaceae</taxon>
        <taxon>Streptomyces</taxon>
    </lineage>
</organism>
<dbReference type="Proteomes" id="UP001518140">
    <property type="component" value="Unassembled WGS sequence"/>
</dbReference>
<protein>
    <submittedName>
        <fullName evidence="1">Uncharacterized protein</fullName>
    </submittedName>
</protein>
<accession>A0ABX0E4N4</accession>
<evidence type="ECO:0000313" key="2">
    <source>
        <dbReference type="Proteomes" id="UP001518140"/>
    </source>
</evidence>
<evidence type="ECO:0000313" key="1">
    <source>
        <dbReference type="EMBL" id="NGO49176.1"/>
    </source>
</evidence>
<gene>
    <name evidence="1" type="ORF">G6048_46285</name>
</gene>
<dbReference type="RefSeq" id="WP_165345621.1">
    <property type="nucleotide sequence ID" value="NZ_JAAKZX010000349.1"/>
</dbReference>
<reference evidence="1 2" key="1">
    <citation type="submission" date="2020-02" db="EMBL/GenBank/DDBJ databases">
        <title>Whole-genome analyses of novel actinobacteria.</title>
        <authorList>
            <person name="Sahin N."/>
            <person name="Tokatli A."/>
        </authorList>
    </citation>
    <scope>NUCLEOTIDE SEQUENCE [LARGE SCALE GENOMIC DNA]</scope>
    <source>
        <strain evidence="1 2">YC419</strain>
    </source>
</reference>
<dbReference type="EMBL" id="JAAKZX010000349">
    <property type="protein sequence ID" value="NGO49176.1"/>
    <property type="molecule type" value="Genomic_DNA"/>
</dbReference>
<sequence>MSALDSRALTSLDCFGQRFSKPGRTRYTVGGPLAACVETDELPFSITVQRPGDNSAQRQHDVEVRQVRGGFTVATPQLEIAAGDVVIWHAAAADTPPYGVWGLDESDGSFSSAALRDAAFYGHVFGAAGEYAWQDANGGTACGVVRVCDVDSRDRKACERWREELKQGSIVTVEGSKVEPAELSVVVGQTVLFAVAGSEGLAITDTSLIRLSQ</sequence>
<name>A0ABX0E4N4_9ACTN</name>